<reference evidence="2 3" key="1">
    <citation type="submission" date="2019-07" db="EMBL/GenBank/DDBJ databases">
        <title>Gramella aestuarii sp. nov., isolated from a tidal flat, and emended description of Gramella echinicola.</title>
        <authorList>
            <person name="Liu L."/>
        </authorList>
    </citation>
    <scope>NUCLEOTIDE SEQUENCE [LARGE SCALE GENOMIC DNA]</scope>
    <source>
        <strain evidence="2 3">BS12</strain>
    </source>
</reference>
<evidence type="ECO:0000313" key="3">
    <source>
        <dbReference type="Proteomes" id="UP000460416"/>
    </source>
</evidence>
<proteinExistence type="predicted"/>
<gene>
    <name evidence="2" type="ORF">FLP08_03580</name>
</gene>
<keyword evidence="1" id="KW-0732">Signal</keyword>
<name>A0A7M3SYG2_9FLAO</name>
<evidence type="ECO:0000256" key="1">
    <source>
        <dbReference type="SAM" id="SignalP"/>
    </source>
</evidence>
<dbReference type="RefSeq" id="WP_156274113.1">
    <property type="nucleotide sequence ID" value="NZ_BAABGI010000002.1"/>
</dbReference>
<dbReference type="AlphaFoldDB" id="A0A7M3SYG2"/>
<feature type="chain" id="PRO_5029520156" description="PorT family protein" evidence="1">
    <location>
        <begin position="20"/>
        <end position="219"/>
    </location>
</feature>
<protein>
    <recommendedName>
        <fullName evidence="4">PorT family protein</fullName>
    </recommendedName>
</protein>
<keyword evidence="3" id="KW-1185">Reference proteome</keyword>
<sequence>MKRLSLILIILFSAFHANAQWAPKVYAGAKAFYDKGFEGNTFGGFEAGAELLRFKFLAPEIGISYFSGQPNIREFPDLGSLPPEGRAKFDGRFNSFNFSLGPKFIFGNQEAALVFLPEFNLGRMKVSERYFLRDNTRYELREEAGTSDNISFWNFSAGVEGDFFGLDRIKFSLLLTYTTLDSKKAFEDLQFPDSSEKYAGGSEGGLGINFRAYFDIFKN</sequence>
<dbReference type="OrthoDB" id="1445341at2"/>
<evidence type="ECO:0008006" key="4">
    <source>
        <dbReference type="Google" id="ProtNLM"/>
    </source>
</evidence>
<comment type="caution">
    <text evidence="2">The sequence shown here is derived from an EMBL/GenBank/DDBJ whole genome shotgun (WGS) entry which is preliminary data.</text>
</comment>
<feature type="signal peptide" evidence="1">
    <location>
        <begin position="1"/>
        <end position="19"/>
    </location>
</feature>
<dbReference type="EMBL" id="VJVW01000001">
    <property type="protein sequence ID" value="MUP41643.1"/>
    <property type="molecule type" value="Genomic_DNA"/>
</dbReference>
<accession>A0A7M3SYG2</accession>
<organism evidence="2 3">
    <name type="scientific">Christiangramia aestuarii</name>
    <dbReference type="NCBI Taxonomy" id="1028746"/>
    <lineage>
        <taxon>Bacteria</taxon>
        <taxon>Pseudomonadati</taxon>
        <taxon>Bacteroidota</taxon>
        <taxon>Flavobacteriia</taxon>
        <taxon>Flavobacteriales</taxon>
        <taxon>Flavobacteriaceae</taxon>
        <taxon>Christiangramia</taxon>
    </lineage>
</organism>
<evidence type="ECO:0000313" key="2">
    <source>
        <dbReference type="EMBL" id="MUP41643.1"/>
    </source>
</evidence>
<dbReference type="Proteomes" id="UP000460416">
    <property type="component" value="Unassembled WGS sequence"/>
</dbReference>